<sequence>MSIEPKKRNYKAILKKIAGVALVILGVAALVTPFTPGAWLILIGFGLLEFRLVLWDRIKAKFRR</sequence>
<evidence type="ECO:0000256" key="1">
    <source>
        <dbReference type="SAM" id="Phobius"/>
    </source>
</evidence>
<keyword evidence="1" id="KW-0812">Transmembrane</keyword>
<gene>
    <name evidence="2" type="ORF">A3J05_03805</name>
</gene>
<feature type="transmembrane region" description="Helical" evidence="1">
    <location>
        <begin position="12"/>
        <end position="31"/>
    </location>
</feature>
<organism evidence="2 3">
    <name type="scientific">Candidatus Doudnabacteria bacterium RIFCSPLOWO2_02_FULL_48_13</name>
    <dbReference type="NCBI Taxonomy" id="1817845"/>
    <lineage>
        <taxon>Bacteria</taxon>
        <taxon>Candidatus Doudnaibacteriota</taxon>
    </lineage>
</organism>
<name>A0A1F5QB78_9BACT</name>
<feature type="transmembrane region" description="Helical" evidence="1">
    <location>
        <begin position="37"/>
        <end position="54"/>
    </location>
</feature>
<evidence type="ECO:0000313" key="2">
    <source>
        <dbReference type="EMBL" id="OGE99439.1"/>
    </source>
</evidence>
<comment type="caution">
    <text evidence="2">The sequence shown here is derived from an EMBL/GenBank/DDBJ whole genome shotgun (WGS) entry which is preliminary data.</text>
</comment>
<dbReference type="Pfam" id="PF09656">
    <property type="entry name" value="PGPGW"/>
    <property type="match status" value="1"/>
</dbReference>
<accession>A0A1F5QB78</accession>
<dbReference type="AlphaFoldDB" id="A0A1F5QB78"/>
<evidence type="ECO:0000313" key="3">
    <source>
        <dbReference type="Proteomes" id="UP000177235"/>
    </source>
</evidence>
<keyword evidence="1" id="KW-1133">Transmembrane helix</keyword>
<dbReference type="InterPro" id="IPR019099">
    <property type="entry name" value="Uncharacterised_PGPGW_TM"/>
</dbReference>
<dbReference type="EMBL" id="MFFF01000019">
    <property type="protein sequence ID" value="OGE99439.1"/>
    <property type="molecule type" value="Genomic_DNA"/>
</dbReference>
<dbReference type="Proteomes" id="UP000177235">
    <property type="component" value="Unassembled WGS sequence"/>
</dbReference>
<protein>
    <submittedName>
        <fullName evidence="2">Uncharacterized protein</fullName>
    </submittedName>
</protein>
<reference evidence="2 3" key="1">
    <citation type="journal article" date="2016" name="Nat. Commun.">
        <title>Thousands of microbial genomes shed light on interconnected biogeochemical processes in an aquifer system.</title>
        <authorList>
            <person name="Anantharaman K."/>
            <person name="Brown C.T."/>
            <person name="Hug L.A."/>
            <person name="Sharon I."/>
            <person name="Castelle C.J."/>
            <person name="Probst A.J."/>
            <person name="Thomas B.C."/>
            <person name="Singh A."/>
            <person name="Wilkins M.J."/>
            <person name="Karaoz U."/>
            <person name="Brodie E.L."/>
            <person name="Williams K.H."/>
            <person name="Hubbard S.S."/>
            <person name="Banfield J.F."/>
        </authorList>
    </citation>
    <scope>NUCLEOTIDE SEQUENCE [LARGE SCALE GENOMIC DNA]</scope>
</reference>
<proteinExistence type="predicted"/>
<keyword evidence="1" id="KW-0472">Membrane</keyword>